<dbReference type="Proteomes" id="UP001163104">
    <property type="component" value="Chromosome"/>
</dbReference>
<dbReference type="InterPro" id="IPR011528">
    <property type="entry name" value="NERD"/>
</dbReference>
<accession>A0AA46SL20</accession>
<name>A0AA46SL20_CYTFI</name>
<gene>
    <name evidence="2" type="ORF">OD459_08410</name>
</gene>
<sequence length="303" mass="35736">MIVKLRYEPEELKLLRCLQGRMRLSPKDYSYFLNLEKGFSGEQQFDQLLEQSSEEWIILNDLLFDYSNTLFQIDSLLITGDCIYIFEVKNYEGDFYIDQDRWYTAPSKNEVKNPLLQLQRSESLLRRLLHELRVKTPLKALLIFINPEFHLYQAAMNLPAIFPAQLNRFLDTLKMKSQPATKNHFMLAEKLMSLHMKDIPYGRHFKYTFEELEKGVKCTSCGLFMSLLNKNNLKCGCGSIEKTEFAILRSVEEYKILFPEEKITTKSIHMFCNVLNSKRSTQKILSRQYQINGFGKLSYYEPF</sequence>
<evidence type="ECO:0000313" key="2">
    <source>
        <dbReference type="EMBL" id="UYG97040.1"/>
    </source>
</evidence>
<dbReference type="EMBL" id="CP107027">
    <property type="protein sequence ID" value="UYG97040.1"/>
    <property type="molecule type" value="Genomic_DNA"/>
</dbReference>
<evidence type="ECO:0000259" key="1">
    <source>
        <dbReference type="PROSITE" id="PS50965"/>
    </source>
</evidence>
<dbReference type="RefSeq" id="WP_048012036.1">
    <property type="nucleotide sequence ID" value="NZ_CP107027.1"/>
</dbReference>
<dbReference type="PROSITE" id="PS50965">
    <property type="entry name" value="NERD"/>
    <property type="match status" value="1"/>
</dbReference>
<organism evidence="2 3">
    <name type="scientific">Cytobacillus firmus</name>
    <name type="common">Bacillus firmus</name>
    <dbReference type="NCBI Taxonomy" id="1399"/>
    <lineage>
        <taxon>Bacteria</taxon>
        <taxon>Bacillati</taxon>
        <taxon>Bacillota</taxon>
        <taxon>Bacilli</taxon>
        <taxon>Bacillales</taxon>
        <taxon>Bacillaceae</taxon>
        <taxon>Cytobacillus</taxon>
    </lineage>
</organism>
<evidence type="ECO:0000313" key="3">
    <source>
        <dbReference type="Proteomes" id="UP001163104"/>
    </source>
</evidence>
<reference evidence="2" key="1">
    <citation type="submission" date="2022-10" db="EMBL/GenBank/DDBJ databases">
        <title>Mechanism of multi-heavy metal repair in Cytobacillus Firmus M7.</title>
        <authorList>
            <person name="Li X."/>
            <person name="Yu C."/>
        </authorList>
    </citation>
    <scope>NUCLEOTIDE SEQUENCE</scope>
    <source>
        <strain evidence="2">M7</strain>
    </source>
</reference>
<dbReference type="Pfam" id="PF08378">
    <property type="entry name" value="NERD"/>
    <property type="match status" value="1"/>
</dbReference>
<dbReference type="AlphaFoldDB" id="A0AA46SL20"/>
<feature type="domain" description="NERD" evidence="1">
    <location>
        <begin position="37"/>
        <end position="148"/>
    </location>
</feature>
<proteinExistence type="predicted"/>
<protein>
    <submittedName>
        <fullName evidence="2">NERD domain-containing protein</fullName>
    </submittedName>
</protein>